<evidence type="ECO:0000313" key="2">
    <source>
        <dbReference type="Proteomes" id="UP000612899"/>
    </source>
</evidence>
<keyword evidence="2" id="KW-1185">Reference proteome</keyword>
<dbReference type="RefSeq" id="WP_203912181.1">
    <property type="nucleotide sequence ID" value="NZ_BONY01000049.1"/>
</dbReference>
<evidence type="ECO:0008006" key="3">
    <source>
        <dbReference type="Google" id="ProtNLM"/>
    </source>
</evidence>
<gene>
    <name evidence="1" type="ORF">Rhe02_64930</name>
</gene>
<organism evidence="1 2">
    <name type="scientific">Rhizocola hellebori</name>
    <dbReference type="NCBI Taxonomy" id="1392758"/>
    <lineage>
        <taxon>Bacteria</taxon>
        <taxon>Bacillati</taxon>
        <taxon>Actinomycetota</taxon>
        <taxon>Actinomycetes</taxon>
        <taxon>Micromonosporales</taxon>
        <taxon>Micromonosporaceae</taxon>
        <taxon>Rhizocola</taxon>
    </lineage>
</organism>
<accession>A0A8J3VJU7</accession>
<reference evidence="1" key="1">
    <citation type="submission" date="2021-01" db="EMBL/GenBank/DDBJ databases">
        <title>Whole genome shotgun sequence of Rhizocola hellebori NBRC 109834.</title>
        <authorList>
            <person name="Komaki H."/>
            <person name="Tamura T."/>
        </authorList>
    </citation>
    <scope>NUCLEOTIDE SEQUENCE</scope>
    <source>
        <strain evidence="1">NBRC 109834</strain>
    </source>
</reference>
<sequence length="96" mass="10997">MGFIQIIEYETDRPDEIKALGDARMAEGDMPQGFRMAVTRDRDRPNRYFTIVEFPSYEVAMENSARPETDSFAKEMAALCTSGPKFYNLDVQMSMP</sequence>
<evidence type="ECO:0000313" key="1">
    <source>
        <dbReference type="EMBL" id="GIH08426.1"/>
    </source>
</evidence>
<dbReference type="AlphaFoldDB" id="A0A8J3VJU7"/>
<dbReference type="EMBL" id="BONY01000049">
    <property type="protein sequence ID" value="GIH08426.1"/>
    <property type="molecule type" value="Genomic_DNA"/>
</dbReference>
<comment type="caution">
    <text evidence="1">The sequence shown here is derived from an EMBL/GenBank/DDBJ whole genome shotgun (WGS) entry which is preliminary data.</text>
</comment>
<protein>
    <recommendedName>
        <fullName evidence="3">ABM domain-containing protein</fullName>
    </recommendedName>
</protein>
<dbReference type="Proteomes" id="UP000612899">
    <property type="component" value="Unassembled WGS sequence"/>
</dbReference>
<name>A0A8J3VJU7_9ACTN</name>
<proteinExistence type="predicted"/>